<dbReference type="PANTHER" id="PTHR33910">
    <property type="entry name" value="PROTEIN TRANSLOCASE SUBUNIT SECE"/>
    <property type="match status" value="1"/>
</dbReference>
<comment type="subunit">
    <text evidence="9">Component of the Sec protein translocase complex. Heterotrimer consisting of SecY, SecE and SecG subunits. The heterotrimers can form oligomers, although 1 heterotrimer is thought to be able to translocate proteins. Interacts with the ribosome. Interacts with SecDF, and other proteins may be involved. Interacts with SecA.</text>
</comment>
<keyword evidence="3 9" id="KW-1003">Cell membrane</keyword>
<dbReference type="GO" id="GO:0006605">
    <property type="term" value="P:protein targeting"/>
    <property type="evidence" value="ECO:0007669"/>
    <property type="project" value="UniProtKB-UniRule"/>
</dbReference>
<dbReference type="PANTHER" id="PTHR33910:SF1">
    <property type="entry name" value="PROTEIN TRANSLOCASE SUBUNIT SECE"/>
    <property type="match status" value="1"/>
</dbReference>
<keyword evidence="5 9" id="KW-0653">Protein transport</keyword>
<dbReference type="KEGG" id="flh:EJ997_00530"/>
<evidence type="ECO:0000256" key="10">
    <source>
        <dbReference type="SAM" id="MobiDB-lite"/>
    </source>
</evidence>
<comment type="subcellular location">
    <subcellularLocation>
        <location evidence="9">Cell membrane</location>
        <topology evidence="9">Single-pass membrane protein</topology>
    </subcellularLocation>
    <subcellularLocation>
        <location evidence="1">Membrane</location>
    </subcellularLocation>
</comment>
<dbReference type="GO" id="GO:0009306">
    <property type="term" value="P:protein secretion"/>
    <property type="evidence" value="ECO:0007669"/>
    <property type="project" value="UniProtKB-UniRule"/>
</dbReference>
<evidence type="ECO:0000313" key="11">
    <source>
        <dbReference type="EMBL" id="AZQ76030.1"/>
    </source>
</evidence>
<dbReference type="Proteomes" id="UP000280344">
    <property type="component" value="Chromosome"/>
</dbReference>
<evidence type="ECO:0000256" key="8">
    <source>
        <dbReference type="ARBA" id="ARBA00023136"/>
    </source>
</evidence>
<comment type="similarity">
    <text evidence="9">Belongs to the SecE/SEC61-gamma family.</text>
</comment>
<evidence type="ECO:0000256" key="5">
    <source>
        <dbReference type="ARBA" id="ARBA00022927"/>
    </source>
</evidence>
<evidence type="ECO:0000256" key="6">
    <source>
        <dbReference type="ARBA" id="ARBA00022989"/>
    </source>
</evidence>
<keyword evidence="12" id="KW-1185">Reference proteome</keyword>
<dbReference type="GO" id="GO:0043952">
    <property type="term" value="P:protein transport by the Sec complex"/>
    <property type="evidence" value="ECO:0007669"/>
    <property type="project" value="UniProtKB-UniRule"/>
</dbReference>
<dbReference type="EMBL" id="CP034593">
    <property type="protein sequence ID" value="AZQ76030.1"/>
    <property type="molecule type" value="Genomic_DNA"/>
</dbReference>
<keyword evidence="8 9" id="KW-0472">Membrane</keyword>
<dbReference type="InterPro" id="IPR005807">
    <property type="entry name" value="SecE_bac"/>
</dbReference>
<dbReference type="Gene3D" id="1.20.5.1030">
    <property type="entry name" value="Preprotein translocase secy subunit"/>
    <property type="match status" value="1"/>
</dbReference>
<keyword evidence="2 9" id="KW-0813">Transport</keyword>
<evidence type="ECO:0000256" key="4">
    <source>
        <dbReference type="ARBA" id="ARBA00022692"/>
    </source>
</evidence>
<dbReference type="Pfam" id="PF00584">
    <property type="entry name" value="SecE"/>
    <property type="match status" value="1"/>
</dbReference>
<reference evidence="11 12" key="1">
    <citation type="submission" date="2018-12" db="EMBL/GenBank/DDBJ databases">
        <title>Complete genome sequence of Flaviflexus sp. H23T48.</title>
        <authorList>
            <person name="Bae J.-W."/>
            <person name="Lee J.-Y."/>
        </authorList>
    </citation>
    <scope>NUCLEOTIDE SEQUENCE [LARGE SCALE GENOMIC DNA]</scope>
    <source>
        <strain evidence="11 12">H23T48</strain>
    </source>
</reference>
<keyword evidence="7 9" id="KW-0811">Translocation</keyword>
<dbReference type="GO" id="GO:0008320">
    <property type="term" value="F:protein transmembrane transporter activity"/>
    <property type="evidence" value="ECO:0007669"/>
    <property type="project" value="UniProtKB-UniRule"/>
</dbReference>
<dbReference type="GO" id="GO:0005886">
    <property type="term" value="C:plasma membrane"/>
    <property type="evidence" value="ECO:0007669"/>
    <property type="project" value="UniProtKB-SubCell"/>
</dbReference>
<feature type="region of interest" description="Disordered" evidence="10">
    <location>
        <begin position="1"/>
        <end position="20"/>
    </location>
</feature>
<feature type="transmembrane region" description="Helical" evidence="9">
    <location>
        <begin position="51"/>
        <end position="84"/>
    </location>
</feature>
<evidence type="ECO:0000256" key="1">
    <source>
        <dbReference type="ARBA" id="ARBA00004370"/>
    </source>
</evidence>
<evidence type="ECO:0000256" key="9">
    <source>
        <dbReference type="HAMAP-Rule" id="MF_00422"/>
    </source>
</evidence>
<protein>
    <recommendedName>
        <fullName evidence="9">Protein translocase subunit SecE</fullName>
    </recommendedName>
</protein>
<evidence type="ECO:0000256" key="3">
    <source>
        <dbReference type="ARBA" id="ARBA00022475"/>
    </source>
</evidence>
<sequence length="85" mass="9401">MRVSDASTQAGDASRSPKSEKKLGLVARIKLFFRQIIGEMKKVVTPTRKELGTLFVTVIVFVLIIMAFVGLLDVVFARLAFLIFG</sequence>
<dbReference type="AlphaFoldDB" id="A0A3S9PUI2"/>
<gene>
    <name evidence="9 11" type="primary">secE</name>
    <name evidence="11" type="ORF">EJ997_00530</name>
</gene>
<evidence type="ECO:0000313" key="12">
    <source>
        <dbReference type="Proteomes" id="UP000280344"/>
    </source>
</evidence>
<dbReference type="InterPro" id="IPR038379">
    <property type="entry name" value="SecE_sf"/>
</dbReference>
<feature type="compositionally biased region" description="Polar residues" evidence="10">
    <location>
        <begin position="1"/>
        <end position="11"/>
    </location>
</feature>
<dbReference type="NCBIfam" id="TIGR00964">
    <property type="entry name" value="secE_bact"/>
    <property type="match status" value="1"/>
</dbReference>
<evidence type="ECO:0000256" key="7">
    <source>
        <dbReference type="ARBA" id="ARBA00023010"/>
    </source>
</evidence>
<keyword evidence="4 9" id="KW-0812">Transmembrane</keyword>
<organism evidence="11 12">
    <name type="scientific">Flaviflexus ciconiae</name>
    <dbReference type="NCBI Taxonomy" id="2496867"/>
    <lineage>
        <taxon>Bacteria</taxon>
        <taxon>Bacillati</taxon>
        <taxon>Actinomycetota</taxon>
        <taxon>Actinomycetes</taxon>
        <taxon>Actinomycetales</taxon>
        <taxon>Actinomycetaceae</taxon>
        <taxon>Flaviflexus</taxon>
    </lineage>
</organism>
<dbReference type="OrthoDB" id="9805743at2"/>
<dbReference type="InterPro" id="IPR001901">
    <property type="entry name" value="Translocase_SecE/Sec61-g"/>
</dbReference>
<dbReference type="GO" id="GO:0065002">
    <property type="term" value="P:intracellular protein transmembrane transport"/>
    <property type="evidence" value="ECO:0007669"/>
    <property type="project" value="UniProtKB-UniRule"/>
</dbReference>
<proteinExistence type="inferred from homology"/>
<dbReference type="HAMAP" id="MF_00422">
    <property type="entry name" value="SecE"/>
    <property type="match status" value="1"/>
</dbReference>
<evidence type="ECO:0000256" key="2">
    <source>
        <dbReference type="ARBA" id="ARBA00022448"/>
    </source>
</evidence>
<comment type="function">
    <text evidence="9">Essential subunit of the Sec protein translocation channel SecYEG. Clamps together the 2 halves of SecY. May contact the channel plug during translocation.</text>
</comment>
<accession>A0A3S9PUI2</accession>
<name>A0A3S9PUI2_9ACTO</name>
<keyword evidence="6 9" id="KW-1133">Transmembrane helix</keyword>